<evidence type="ECO:0000313" key="2">
    <source>
        <dbReference type="Proteomes" id="UP000201587"/>
    </source>
</evidence>
<keyword evidence="2" id="KW-1185">Reference proteome</keyword>
<sequence length="281" mass="31094">MAALVPYVGRLAMRAGLSNPYARRAGYAFAGRVAGMAARAGMKRGYRAVRRFARRPRAKRQRLNSRSHVGEAIGTTNCKTKQCSLTDITAKNSRTLYRTGVTDIPGGSNPDERLRNHVNLRGFKVCLEFRNNVTTPLYVNVAVLAPKNTSGNILSETDFFRDSGTTRAKDFSTALTAMEFHCLPVNTDDYVVLKHKRFRLGPLPGATLYQNSVGNNYKNVDWYIKLGRQVRYESSSSQATDGHVSVAYWCDAWGAAAGTAAASGSMSVSQRYITYWKEPKT</sequence>
<organism evidence="1">
    <name type="scientific">Giant panda circovirus 2</name>
    <dbReference type="NCBI Taxonomy" id="2016457"/>
    <lineage>
        <taxon>Viruses</taxon>
        <taxon>Monodnaviria</taxon>
        <taxon>Shotokuvirae</taxon>
        <taxon>Cressdnaviricota</taxon>
        <taxon>Arfiviricetes</taxon>
        <taxon>Cirlivirales</taxon>
        <taxon>Circoviridae</taxon>
        <taxon>Circovirus</taxon>
    </lineage>
</organism>
<dbReference type="GeneID" id="33349996"/>
<dbReference type="InterPro" id="IPR029053">
    <property type="entry name" value="Viral_coat"/>
</dbReference>
<dbReference type="OrthoDB" id="23973at10239"/>
<reference evidence="1" key="1">
    <citation type="journal article" date="2017" name="Microbiome">
        <title>Virome comparisons in wild-diseased and healthy captive giant pandas.</title>
        <authorList>
            <person name="Zhang W."/>
            <person name="Yang S."/>
            <person name="Shan T."/>
            <person name="Hou R."/>
            <person name="Liu Z."/>
            <person name="Li W."/>
            <person name="Guo L."/>
            <person name="Wang Y."/>
            <person name="Chen P."/>
            <person name="Wang X."/>
            <person name="Feng F."/>
            <person name="Wang H."/>
            <person name="Chen C."/>
            <person name="Shen Q."/>
            <person name="Zhou C."/>
            <person name="Hua X."/>
            <person name="Cui L."/>
            <person name="Deng X."/>
            <person name="Zhang Z."/>
            <person name="Qi D."/>
            <person name="Delwart E."/>
        </authorList>
    </citation>
    <scope>NUCLEOTIDE SEQUENCE</scope>
    <source>
        <strain evidence="1">Gpci002</strain>
    </source>
</reference>
<dbReference type="Proteomes" id="UP000201587">
    <property type="component" value="Segment"/>
</dbReference>
<dbReference type="EMBL" id="MF327574">
    <property type="protein sequence ID" value="ASH99185.1"/>
    <property type="molecule type" value="Genomic_DNA"/>
</dbReference>
<protein>
    <submittedName>
        <fullName evidence="1">Capsid protein</fullName>
    </submittedName>
</protein>
<accession>A0A220IGS9</accession>
<proteinExistence type="predicted"/>
<dbReference type="KEGG" id="vg:33349996"/>
<name>A0A220IGS9_9CIRC</name>
<dbReference type="Gene3D" id="2.60.120.20">
    <property type="match status" value="1"/>
</dbReference>
<dbReference type="RefSeq" id="YP_009389444.1">
    <property type="nucleotide sequence ID" value="NC_035195.1"/>
</dbReference>
<evidence type="ECO:0000313" key="1">
    <source>
        <dbReference type="EMBL" id="ASH99185.1"/>
    </source>
</evidence>